<sequence>MVKADIKHNYYADLELPTSASVEDIKRQYRSLCRLYHPDKHLGQEDEFVPKFQAIQTAHEVLGDPALKAKYDVDRRKAGLYPTNRPGQQPQATGNPYQATSAYPPPPRRTQPGTYARPPSTVPGAAPTGADRFTNFPKTAPTARKDPVQDRSNMFRAWQNMNNGQPGQPNPAPSRGPSNGQPPTERPVPPPRADTKMPSEDEIRAGMNYRKPPTQFDGSGLDARQSAWASFQQQKTAGVGRGDGSKTPRKQGFDPNAPGSDERKANDSGYAHRNRSEDLGRMPPGAFPPPPPPPGPPPQSPTSPYSPPYSPAPQKPLGRPTKTASTNNSSPQVPFAEGTRTRTPYSTFIGEKTQFRRDSSDGLRRSASTRDASKLNANGNAQGRARSTSPLGQHQKTKGHPQDEAQQQNSVPYSDSEASEDGSDMSDESSGPSNPDNEQEQRPGTAPQPNTTSERPKKVPTPAIRRFNGTANPFNPPAADGAQSDNERPDMQQKGTSNMYAYPDPFQHNPSRSSQFELDGWPAQGFGIGSTSESEPREATRPHSRFFGLGQQSTTKPAAGDGPYAAPLDTSAPTGGTLNKHALDTSNAVAQGYDYLKHQLAKSFGEVPGTFDMDVFRTLVSTASKGDTCGNASLNRIMAHVLELFPTLPLLLHAKSTRANCETRDDSFSYPFARDASPNKSRSEENINMSFSPGAWSGKFTGAPDYFAPSEPTTTRKGSSPSTRQKSGLRSVTTNVPPSNNGGNSETNGVPIAEEQHPDPQSAPGSVRFSKEQWEKTFQDASWTWPPPPPGPPSPKKGARPGRKPSKARDRSATSGTAQQPHIVEDDDVSDFAAHQADTAQAGNDGDAMDIDAAPPAQSEQAAPDQISNQGSFKEPRLYSVPPSAWRQSQQGQVNGHVPTPTVNVDLKADLHGLSHVEPIARSTNGLQGLAAMTSDLPFQSQAASTLPTHPLEPQKLQLPPLPKAPEPPTRLSKQSWHAYAAAFGSYLQAYHAFNASMLQHFTARESKARLQLSSGTAWLEATGDAVGTPHGAGGFGSYLQGVKEDEEVREMWNLGSERHTEAVKGFEKIRERVRKLASAGTLVEH</sequence>
<feature type="region of interest" description="Disordered" evidence="2">
    <location>
        <begin position="942"/>
        <end position="971"/>
    </location>
</feature>
<feature type="domain" description="J" evidence="3">
    <location>
        <begin position="9"/>
        <end position="75"/>
    </location>
</feature>
<feature type="region of interest" description="Disordered" evidence="2">
    <location>
        <begin position="840"/>
        <end position="901"/>
    </location>
</feature>
<dbReference type="InterPro" id="IPR051948">
    <property type="entry name" value="Hsp70_co-chaperone_J-domain"/>
</dbReference>
<feature type="compositionally biased region" description="Basic residues" evidence="2">
    <location>
        <begin position="797"/>
        <end position="806"/>
    </location>
</feature>
<evidence type="ECO:0000259" key="3">
    <source>
        <dbReference type="PROSITE" id="PS50076"/>
    </source>
</evidence>
<dbReference type="KEGG" id="bcom:BAUCODRAFT_20527"/>
<dbReference type="RefSeq" id="XP_007671604.1">
    <property type="nucleotide sequence ID" value="XM_007673414.1"/>
</dbReference>
<dbReference type="Proteomes" id="UP000011761">
    <property type="component" value="Unassembled WGS sequence"/>
</dbReference>
<dbReference type="OrthoDB" id="10250354at2759"/>
<evidence type="ECO:0000256" key="2">
    <source>
        <dbReference type="SAM" id="MobiDB-lite"/>
    </source>
</evidence>
<accession>M2NLP8</accession>
<dbReference type="PROSITE" id="PS00636">
    <property type="entry name" value="DNAJ_1"/>
    <property type="match status" value="1"/>
</dbReference>
<evidence type="ECO:0000256" key="1">
    <source>
        <dbReference type="ARBA" id="ARBA00023186"/>
    </source>
</evidence>
<proteinExistence type="predicted"/>
<gene>
    <name evidence="4" type="ORF">BAUCODRAFT_20527</name>
</gene>
<feature type="compositionally biased region" description="Acidic residues" evidence="2">
    <location>
        <begin position="417"/>
        <end position="427"/>
    </location>
</feature>
<feature type="compositionally biased region" description="Polar residues" evidence="2">
    <location>
        <begin position="227"/>
        <end position="236"/>
    </location>
</feature>
<feature type="compositionally biased region" description="Low complexity" evidence="2">
    <location>
        <begin position="853"/>
        <end position="866"/>
    </location>
</feature>
<keyword evidence="5" id="KW-1185">Reference proteome</keyword>
<dbReference type="PROSITE" id="PS50076">
    <property type="entry name" value="DNAJ_2"/>
    <property type="match status" value="1"/>
</dbReference>
<organism evidence="4 5">
    <name type="scientific">Baudoinia panamericana (strain UAMH 10762)</name>
    <name type="common">Angels' share fungus</name>
    <name type="synonym">Baudoinia compniacensis (strain UAMH 10762)</name>
    <dbReference type="NCBI Taxonomy" id="717646"/>
    <lineage>
        <taxon>Eukaryota</taxon>
        <taxon>Fungi</taxon>
        <taxon>Dikarya</taxon>
        <taxon>Ascomycota</taxon>
        <taxon>Pezizomycotina</taxon>
        <taxon>Dothideomycetes</taxon>
        <taxon>Dothideomycetidae</taxon>
        <taxon>Mycosphaerellales</taxon>
        <taxon>Teratosphaeriaceae</taxon>
        <taxon>Baudoinia</taxon>
    </lineage>
</organism>
<dbReference type="GO" id="GO:0036503">
    <property type="term" value="P:ERAD pathway"/>
    <property type="evidence" value="ECO:0007669"/>
    <property type="project" value="TreeGrafter"/>
</dbReference>
<dbReference type="InterPro" id="IPR036869">
    <property type="entry name" value="J_dom_sf"/>
</dbReference>
<feature type="compositionally biased region" description="Pro residues" evidence="2">
    <location>
        <begin position="785"/>
        <end position="795"/>
    </location>
</feature>
<dbReference type="STRING" id="717646.M2NLP8"/>
<feature type="compositionally biased region" description="Polar residues" evidence="2">
    <location>
        <begin position="711"/>
        <end position="748"/>
    </location>
</feature>
<feature type="region of interest" description="Disordered" evidence="2">
    <location>
        <begin position="78"/>
        <end position="515"/>
    </location>
</feature>
<feature type="region of interest" description="Disordered" evidence="2">
    <location>
        <begin position="527"/>
        <end position="579"/>
    </location>
</feature>
<dbReference type="GO" id="GO:0005783">
    <property type="term" value="C:endoplasmic reticulum"/>
    <property type="evidence" value="ECO:0007669"/>
    <property type="project" value="TreeGrafter"/>
</dbReference>
<evidence type="ECO:0000313" key="5">
    <source>
        <dbReference type="Proteomes" id="UP000011761"/>
    </source>
</evidence>
<dbReference type="PRINTS" id="PR00625">
    <property type="entry name" value="JDOMAIN"/>
</dbReference>
<dbReference type="CDD" id="cd06257">
    <property type="entry name" value="DnaJ"/>
    <property type="match status" value="1"/>
</dbReference>
<feature type="compositionally biased region" description="Basic and acidic residues" evidence="2">
    <location>
        <begin position="769"/>
        <end position="778"/>
    </location>
</feature>
<dbReference type="GO" id="GO:0051087">
    <property type="term" value="F:protein-folding chaperone binding"/>
    <property type="evidence" value="ECO:0007669"/>
    <property type="project" value="TreeGrafter"/>
</dbReference>
<keyword evidence="1" id="KW-0143">Chaperone</keyword>
<feature type="compositionally biased region" description="Polar residues" evidence="2">
    <location>
        <begin position="85"/>
        <end position="101"/>
    </location>
</feature>
<feature type="compositionally biased region" description="Polar residues" evidence="2">
    <location>
        <begin position="375"/>
        <end position="394"/>
    </location>
</feature>
<reference evidence="4 5" key="1">
    <citation type="journal article" date="2012" name="PLoS Pathog.">
        <title>Diverse lifestyles and strategies of plant pathogenesis encoded in the genomes of eighteen Dothideomycetes fungi.</title>
        <authorList>
            <person name="Ohm R.A."/>
            <person name="Feau N."/>
            <person name="Henrissat B."/>
            <person name="Schoch C.L."/>
            <person name="Horwitz B.A."/>
            <person name="Barry K.W."/>
            <person name="Condon B.J."/>
            <person name="Copeland A.C."/>
            <person name="Dhillon B."/>
            <person name="Glaser F."/>
            <person name="Hesse C.N."/>
            <person name="Kosti I."/>
            <person name="LaButti K."/>
            <person name="Lindquist E.A."/>
            <person name="Lucas S."/>
            <person name="Salamov A.A."/>
            <person name="Bradshaw R.E."/>
            <person name="Ciuffetti L."/>
            <person name="Hamelin R.C."/>
            <person name="Kema G.H.J."/>
            <person name="Lawrence C."/>
            <person name="Scott J.A."/>
            <person name="Spatafora J.W."/>
            <person name="Turgeon B.G."/>
            <person name="de Wit P.J.G.M."/>
            <person name="Zhong S."/>
            <person name="Goodwin S.B."/>
            <person name="Grigoriev I.V."/>
        </authorList>
    </citation>
    <scope>NUCLEOTIDE SEQUENCE [LARGE SCALE GENOMIC DNA]</scope>
    <source>
        <strain evidence="4 5">UAMH 10762</strain>
    </source>
</reference>
<feature type="region of interest" description="Disordered" evidence="2">
    <location>
        <begin position="663"/>
        <end position="689"/>
    </location>
</feature>
<dbReference type="PANTHER" id="PTHR44360:SF1">
    <property type="entry name" value="DNAJ HOMOLOG SUBFAMILY B MEMBER 9"/>
    <property type="match status" value="1"/>
</dbReference>
<name>M2NLP8_BAUPA</name>
<dbReference type="PANTHER" id="PTHR44360">
    <property type="entry name" value="DNAJ HOMOLOG SUBFAMILY B MEMBER 9"/>
    <property type="match status" value="1"/>
</dbReference>
<dbReference type="OMA" id="YGPPKAN"/>
<protein>
    <recommendedName>
        <fullName evidence="3">J domain-containing protein</fullName>
    </recommendedName>
</protein>
<feature type="region of interest" description="Disordered" evidence="2">
    <location>
        <begin position="702"/>
        <end position="824"/>
    </location>
</feature>
<dbReference type="GeneID" id="19109673"/>
<dbReference type="HOGENOM" id="CLU_006836_1_0_1"/>
<feature type="compositionally biased region" description="Basic and acidic residues" evidence="2">
    <location>
        <begin position="193"/>
        <end position="204"/>
    </location>
</feature>
<dbReference type="InterPro" id="IPR018253">
    <property type="entry name" value="DnaJ_domain_CS"/>
</dbReference>
<dbReference type="eggNOG" id="KOG0714">
    <property type="taxonomic scope" value="Eukaryota"/>
</dbReference>
<dbReference type="SUPFAM" id="SSF46565">
    <property type="entry name" value="Chaperone J-domain"/>
    <property type="match status" value="1"/>
</dbReference>
<dbReference type="GO" id="GO:0051787">
    <property type="term" value="F:misfolded protein binding"/>
    <property type="evidence" value="ECO:0007669"/>
    <property type="project" value="TreeGrafter"/>
</dbReference>
<feature type="compositionally biased region" description="Polar residues" evidence="2">
    <location>
        <begin position="404"/>
        <end position="413"/>
    </location>
</feature>
<feature type="compositionally biased region" description="Pro residues" evidence="2">
    <location>
        <begin position="285"/>
        <end position="314"/>
    </location>
</feature>
<feature type="compositionally biased region" description="Basic and acidic residues" evidence="2">
    <location>
        <begin position="353"/>
        <end position="364"/>
    </location>
</feature>
<feature type="compositionally biased region" description="Polar residues" evidence="2">
    <location>
        <begin position="322"/>
        <end position="332"/>
    </location>
</feature>
<dbReference type="InterPro" id="IPR001623">
    <property type="entry name" value="DnaJ_domain"/>
</dbReference>
<dbReference type="Pfam" id="PF00226">
    <property type="entry name" value="DnaJ"/>
    <property type="match status" value="1"/>
</dbReference>
<evidence type="ECO:0000313" key="4">
    <source>
        <dbReference type="EMBL" id="EMD00420.1"/>
    </source>
</evidence>
<feature type="compositionally biased region" description="Pro residues" evidence="2">
    <location>
        <begin position="960"/>
        <end position="969"/>
    </location>
</feature>
<dbReference type="EMBL" id="KB445550">
    <property type="protein sequence ID" value="EMD00420.1"/>
    <property type="molecule type" value="Genomic_DNA"/>
</dbReference>
<dbReference type="SMART" id="SM00271">
    <property type="entry name" value="DnaJ"/>
    <property type="match status" value="1"/>
</dbReference>
<dbReference type="AlphaFoldDB" id="M2NLP8"/>
<dbReference type="Gene3D" id="1.10.287.110">
    <property type="entry name" value="DnaJ domain"/>
    <property type="match status" value="1"/>
</dbReference>